<proteinExistence type="predicted"/>
<dbReference type="GeneID" id="5853949"/>
<dbReference type="Proteomes" id="UP000008837">
    <property type="component" value="Unassembled WGS sequence"/>
</dbReference>
<feature type="compositionally biased region" description="Polar residues" evidence="1">
    <location>
        <begin position="207"/>
        <end position="216"/>
    </location>
</feature>
<feature type="compositionally biased region" description="Low complexity" evidence="1">
    <location>
        <begin position="161"/>
        <end position="178"/>
    </location>
</feature>
<feature type="compositionally biased region" description="Basic and acidic residues" evidence="1">
    <location>
        <begin position="196"/>
        <end position="205"/>
    </location>
</feature>
<feature type="compositionally biased region" description="Low complexity" evidence="1">
    <location>
        <begin position="119"/>
        <end position="132"/>
    </location>
</feature>
<dbReference type="VEuPathDB" id="FungiDB:MGL_3187"/>
<feature type="compositionally biased region" description="Low complexity" evidence="1">
    <location>
        <begin position="415"/>
        <end position="449"/>
    </location>
</feature>
<feature type="compositionally biased region" description="Basic and acidic residues" evidence="1">
    <location>
        <begin position="66"/>
        <end position="77"/>
    </location>
</feature>
<evidence type="ECO:0000256" key="1">
    <source>
        <dbReference type="SAM" id="MobiDB-lite"/>
    </source>
</evidence>
<feature type="compositionally biased region" description="Polar residues" evidence="1">
    <location>
        <begin position="287"/>
        <end position="300"/>
    </location>
</feature>
<name>A8Q824_MALGO</name>
<feature type="compositionally biased region" description="Polar residues" evidence="1">
    <location>
        <begin position="398"/>
        <end position="414"/>
    </location>
</feature>
<comment type="caution">
    <text evidence="2">The sequence shown here is derived from an EMBL/GenBank/DDBJ whole genome shotgun (WGS) entry which is preliminary data.</text>
</comment>
<feature type="compositionally biased region" description="Basic and acidic residues" evidence="1">
    <location>
        <begin position="138"/>
        <end position="150"/>
    </location>
</feature>
<dbReference type="OMA" id="RTWRRTN"/>
<reference evidence="2 3" key="1">
    <citation type="journal article" date="2007" name="Proc. Natl. Acad. Sci. U.S.A.">
        <title>Dandruff-associated Malassezia genomes reveal convergent and divergent virulence traits shared with plant and human fungal pathogens.</title>
        <authorList>
            <person name="Xu J."/>
            <person name="Saunders C.W."/>
            <person name="Hu P."/>
            <person name="Grant R.A."/>
            <person name="Boekhout T."/>
            <person name="Kuramae E.E."/>
            <person name="Kronstad J.W."/>
            <person name="Deangelis Y.M."/>
            <person name="Reeder N.L."/>
            <person name="Johnstone K.R."/>
            <person name="Leland M."/>
            <person name="Fieno A.M."/>
            <person name="Begley W.M."/>
            <person name="Sun Y."/>
            <person name="Lacey M.P."/>
            <person name="Chaudhary T."/>
            <person name="Keough T."/>
            <person name="Chu L."/>
            <person name="Sears R."/>
            <person name="Yuan B."/>
            <person name="Dawson T.L.Jr."/>
        </authorList>
    </citation>
    <scope>NUCLEOTIDE SEQUENCE [LARGE SCALE GENOMIC DNA]</scope>
    <source>
        <strain evidence="3">ATCC MYA-4612 / CBS 7966</strain>
    </source>
</reference>
<feature type="compositionally biased region" description="Basic and acidic residues" evidence="1">
    <location>
        <begin position="229"/>
        <end position="286"/>
    </location>
</feature>
<feature type="region of interest" description="Disordered" evidence="1">
    <location>
        <begin position="480"/>
        <end position="606"/>
    </location>
</feature>
<feature type="region of interest" description="Disordered" evidence="1">
    <location>
        <begin position="623"/>
        <end position="725"/>
    </location>
</feature>
<feature type="region of interest" description="Disordered" evidence="1">
    <location>
        <begin position="56"/>
        <end position="451"/>
    </location>
</feature>
<organism evidence="2 3">
    <name type="scientific">Malassezia globosa (strain ATCC MYA-4612 / CBS 7966)</name>
    <name type="common">Dandruff-associated fungus</name>
    <dbReference type="NCBI Taxonomy" id="425265"/>
    <lineage>
        <taxon>Eukaryota</taxon>
        <taxon>Fungi</taxon>
        <taxon>Dikarya</taxon>
        <taxon>Basidiomycota</taxon>
        <taxon>Ustilaginomycotina</taxon>
        <taxon>Malasseziomycetes</taxon>
        <taxon>Malasseziales</taxon>
        <taxon>Malasseziaceae</taxon>
        <taxon>Malassezia</taxon>
    </lineage>
</organism>
<feature type="compositionally biased region" description="Low complexity" evidence="1">
    <location>
        <begin position="583"/>
        <end position="606"/>
    </location>
</feature>
<feature type="compositionally biased region" description="Basic and acidic residues" evidence="1">
    <location>
        <begin position="85"/>
        <end position="107"/>
    </location>
</feature>
<dbReference type="KEGG" id="mgl:MGL_3187"/>
<dbReference type="AlphaFoldDB" id="A8Q824"/>
<feature type="compositionally biased region" description="Gly residues" evidence="1">
    <location>
        <begin position="530"/>
        <end position="539"/>
    </location>
</feature>
<dbReference type="OrthoDB" id="2504266at2759"/>
<accession>A8Q824</accession>
<sequence length="725" mass="74727">MLSAKTPATPAERVAYKYDTKTLLWLAHSPLVCMPEGMVPLEVWYGSWKPYTPRPFSSSLQQAGQRDGRKDGRDGLHEGMNATSSRREPQLRGRRGQLDDAGSERRNVGFKPADFVPATSTNSRTRTGSSKSDAGSKNVEDDGRTWRRTNEAATLAVPLHSSSASTSDAASSGSVTSALAPMDAHGPKSMPEWMQDEAHVAKDAPARSQSSRSTPAPTGVESIEAFKAQMREKDRREAAERGDSNARSELRGARSERSMYQDLAHEETESEHSSRFARFFDVKGETRSPQSGTSSPSVNKSLDLFGMFQSLKSRDTDKSLDATTSTGTKDVGTPSMTATNTASPLSQSAPEASAPLSTSPAVTHAQPPASSTASSVSSAAAAPSLAAGAASFPRTYSRPASESPSPLQTPASTVPSQSTLPTHPTLLQPTMDRFASSASAPSFPGSSSAHAYTNANISSAAPKPSAADMASMQVLMAKLMKSRAQAGSSSTSAKDASSPLASSSLSPAAVSTPDGHTSSPSLPAQPPPGIGGVPPGLGGLPRRTGAAMPPPPGIAGPPLGMGASHASYVSPGHSVRPPTSSNAASPHAVTSSSPSSSSHAASGTAAAPMTSMAFLQSLLQPSTRSMLQVPPNAPPAAFPPPHPGMYAKNPPWAGLPHAAPPLPPPGLGSVSPHDLSRPTQPPCPPPPPPPGMSQPPGIAGSAGVRPASPAPWLEEASRTQRPQDS</sequence>
<evidence type="ECO:0000313" key="3">
    <source>
        <dbReference type="Proteomes" id="UP000008837"/>
    </source>
</evidence>
<evidence type="ECO:0000313" key="2">
    <source>
        <dbReference type="EMBL" id="EDP42429.1"/>
    </source>
</evidence>
<feature type="compositionally biased region" description="Low complexity" evidence="1">
    <location>
        <begin position="486"/>
        <end position="511"/>
    </location>
</feature>
<dbReference type="InParanoid" id="A8Q824"/>
<keyword evidence="3" id="KW-1185">Reference proteome</keyword>
<feature type="compositionally biased region" description="Pro residues" evidence="1">
    <location>
        <begin position="679"/>
        <end position="693"/>
    </location>
</feature>
<feature type="compositionally biased region" description="Pro residues" evidence="1">
    <location>
        <begin position="631"/>
        <end position="643"/>
    </location>
</feature>
<dbReference type="EMBL" id="AAYY01000011">
    <property type="protein sequence ID" value="EDP42429.1"/>
    <property type="molecule type" value="Genomic_DNA"/>
</dbReference>
<feature type="compositionally biased region" description="Low complexity" evidence="1">
    <location>
        <begin position="365"/>
        <end position="391"/>
    </location>
</feature>
<dbReference type="RefSeq" id="XP_001729643.1">
    <property type="nucleotide sequence ID" value="XM_001729591.1"/>
</dbReference>
<gene>
    <name evidence="2" type="ORF">MGL_3187</name>
</gene>
<feature type="compositionally biased region" description="Polar residues" evidence="1">
    <location>
        <begin position="321"/>
        <end position="361"/>
    </location>
</feature>
<protein>
    <submittedName>
        <fullName evidence="2">Uncharacterized protein</fullName>
    </submittedName>
</protein>
<feature type="compositionally biased region" description="Basic and acidic residues" evidence="1">
    <location>
        <begin position="715"/>
        <end position="725"/>
    </location>
</feature>